<reference evidence="1 2" key="1">
    <citation type="journal article" date="2016" name="Nat. Commun.">
        <title>Thousands of microbial genomes shed light on interconnected biogeochemical processes in an aquifer system.</title>
        <authorList>
            <person name="Anantharaman K."/>
            <person name="Brown C.T."/>
            <person name="Hug L.A."/>
            <person name="Sharon I."/>
            <person name="Castelle C.J."/>
            <person name="Probst A.J."/>
            <person name="Thomas B.C."/>
            <person name="Singh A."/>
            <person name="Wilkins M.J."/>
            <person name="Karaoz U."/>
            <person name="Brodie E.L."/>
            <person name="Williams K.H."/>
            <person name="Hubbard S.S."/>
            <person name="Banfield J.F."/>
        </authorList>
    </citation>
    <scope>NUCLEOTIDE SEQUENCE [LARGE SCALE GENOMIC DNA]</scope>
</reference>
<protein>
    <submittedName>
        <fullName evidence="1">Uncharacterized protein</fullName>
    </submittedName>
</protein>
<proteinExistence type="predicted"/>
<comment type="caution">
    <text evidence="1">The sequence shown here is derived from an EMBL/GenBank/DDBJ whole genome shotgun (WGS) entry which is preliminary data.</text>
</comment>
<evidence type="ECO:0000313" key="1">
    <source>
        <dbReference type="EMBL" id="OGG85846.1"/>
    </source>
</evidence>
<evidence type="ECO:0000313" key="2">
    <source>
        <dbReference type="Proteomes" id="UP000177395"/>
    </source>
</evidence>
<gene>
    <name evidence="1" type="ORF">A2392_00290</name>
</gene>
<dbReference type="Proteomes" id="UP000177395">
    <property type="component" value="Unassembled WGS sequence"/>
</dbReference>
<dbReference type="STRING" id="1798531.A2392_00290"/>
<dbReference type="AlphaFoldDB" id="A0A1F6FJ27"/>
<name>A0A1F6FJ27_9BACT</name>
<organism evidence="1 2">
    <name type="scientific">Candidatus Kaiserbacteria bacterium RIFOXYB1_FULL_46_14</name>
    <dbReference type="NCBI Taxonomy" id="1798531"/>
    <lineage>
        <taxon>Bacteria</taxon>
        <taxon>Candidatus Kaiseribacteriota</taxon>
    </lineage>
</organism>
<accession>A0A1F6FJ27</accession>
<sequence length="182" mass="20200">MSEFWMNFLASLLSTLVAAVVIYFTGRAFGLFTSPQPDLVMVAKQNSVYSDVITFTKQDDGSYTADFQLAIKNQGNLTLNANDGFWHTYVVTDASVTPLTATGEASHQRGVISYPIYPGYIVDIDGSQYHLVIKKDDVPSEGLPYFFATDYGFFPRSTHFNQKTGQVNKLTIGILRFKVLGP</sequence>
<dbReference type="EMBL" id="MFMS01000004">
    <property type="protein sequence ID" value="OGG85846.1"/>
    <property type="molecule type" value="Genomic_DNA"/>
</dbReference>